<dbReference type="RefSeq" id="WP_034973420.1">
    <property type="nucleotide sequence ID" value="NZ_FOFI01000002.1"/>
</dbReference>
<sequence length="385" mass="44795">MKQKIKILFIHRSMEFGGVEKVVINQLKNLDKHIFDVTLLLKMYQGGMRDQIPGDVNLISLTKGKEDLSKFKLFFLIQLVLRNIKLRFLAKFPFFVERFYLKKKFDLIIAPTYTSFDDVLNSHDKNAKKIAWFHTDIRDGKDHNNNLRLLNKLKKFDWVVFGSQQTQQVIVDEYQINYPNSQVIYNPIDIDGTRLKSKEFQIDYEKRPVFLSIGRLNRRKGYHTLMKAHRSLLDEGIEHSIVIIGDGEENLPLKEQAKELDVEDSFLFYGAKSNPYPYIKACDYYILSSDSESYPLTIGEVLILGKPIISTNVGGISEMMTHDENGLLIDYSAEAMAEAMKRFIYDHDLTNRIINNNKNMEVKFDNSIINRQIEELFVTLANNRS</sequence>
<reference evidence="3 4" key="1">
    <citation type="submission" date="2014-07" db="EMBL/GenBank/DDBJ databases">
        <title>Epilithonimonas lactis LMG 22401 Genome.</title>
        <authorList>
            <person name="Pipes S.E."/>
            <person name="Stropko S.J."/>
        </authorList>
    </citation>
    <scope>NUCLEOTIDE SEQUENCE [LARGE SCALE GENOMIC DNA]</scope>
    <source>
        <strain evidence="3 4">LMG 24401</strain>
    </source>
</reference>
<dbReference type="CDD" id="cd03811">
    <property type="entry name" value="GT4_GT28_WabH-like"/>
    <property type="match status" value="1"/>
</dbReference>
<dbReference type="Proteomes" id="UP000028623">
    <property type="component" value="Unassembled WGS sequence"/>
</dbReference>
<dbReference type="AlphaFoldDB" id="A0A085BM47"/>
<name>A0A085BM47_9FLAO</name>
<feature type="domain" description="Glycosyltransferase subfamily 4-like N-terminal" evidence="2">
    <location>
        <begin position="16"/>
        <end position="191"/>
    </location>
</feature>
<dbReference type="GO" id="GO:0016757">
    <property type="term" value="F:glycosyltransferase activity"/>
    <property type="evidence" value="ECO:0007669"/>
    <property type="project" value="InterPro"/>
</dbReference>
<dbReference type="PANTHER" id="PTHR12526:SF630">
    <property type="entry name" value="GLYCOSYLTRANSFERASE"/>
    <property type="match status" value="1"/>
</dbReference>
<dbReference type="EMBL" id="JPLY01000001">
    <property type="protein sequence ID" value="KFC23542.1"/>
    <property type="molecule type" value="Genomic_DNA"/>
</dbReference>
<gene>
    <name evidence="3" type="ORF">IO89_02880</name>
</gene>
<comment type="caution">
    <text evidence="3">The sequence shown here is derived from an EMBL/GenBank/DDBJ whole genome shotgun (WGS) entry which is preliminary data.</text>
</comment>
<evidence type="ECO:0000313" key="4">
    <source>
        <dbReference type="Proteomes" id="UP000028623"/>
    </source>
</evidence>
<evidence type="ECO:0000259" key="1">
    <source>
        <dbReference type="Pfam" id="PF00534"/>
    </source>
</evidence>
<keyword evidence="4" id="KW-1185">Reference proteome</keyword>
<evidence type="ECO:0008006" key="5">
    <source>
        <dbReference type="Google" id="ProtNLM"/>
    </source>
</evidence>
<dbReference type="PANTHER" id="PTHR12526">
    <property type="entry name" value="GLYCOSYLTRANSFERASE"/>
    <property type="match status" value="1"/>
</dbReference>
<dbReference type="InterPro" id="IPR001296">
    <property type="entry name" value="Glyco_trans_1"/>
</dbReference>
<organism evidence="3 4">
    <name type="scientific">Epilithonimonas lactis</name>
    <dbReference type="NCBI Taxonomy" id="421072"/>
    <lineage>
        <taxon>Bacteria</taxon>
        <taxon>Pseudomonadati</taxon>
        <taxon>Bacteroidota</taxon>
        <taxon>Flavobacteriia</taxon>
        <taxon>Flavobacteriales</taxon>
        <taxon>Weeksellaceae</taxon>
        <taxon>Chryseobacterium group</taxon>
        <taxon>Epilithonimonas</taxon>
    </lineage>
</organism>
<dbReference type="SUPFAM" id="SSF53756">
    <property type="entry name" value="UDP-Glycosyltransferase/glycogen phosphorylase"/>
    <property type="match status" value="1"/>
</dbReference>
<proteinExistence type="predicted"/>
<dbReference type="Pfam" id="PF13439">
    <property type="entry name" value="Glyco_transf_4"/>
    <property type="match status" value="1"/>
</dbReference>
<evidence type="ECO:0000313" key="3">
    <source>
        <dbReference type="EMBL" id="KFC23542.1"/>
    </source>
</evidence>
<dbReference type="eggNOG" id="COG0438">
    <property type="taxonomic scope" value="Bacteria"/>
</dbReference>
<dbReference type="InterPro" id="IPR028098">
    <property type="entry name" value="Glyco_trans_4-like_N"/>
</dbReference>
<dbReference type="Gene3D" id="3.40.50.2000">
    <property type="entry name" value="Glycogen Phosphorylase B"/>
    <property type="match status" value="2"/>
</dbReference>
<dbReference type="STRING" id="421072.SAMN04488097_1542"/>
<evidence type="ECO:0000259" key="2">
    <source>
        <dbReference type="Pfam" id="PF13439"/>
    </source>
</evidence>
<accession>A0A085BM47</accession>
<protein>
    <recommendedName>
        <fullName evidence="5">Glycosyltransferase involved in cell wall biosynthesis</fullName>
    </recommendedName>
</protein>
<feature type="domain" description="Glycosyl transferase family 1" evidence="1">
    <location>
        <begin position="203"/>
        <end position="359"/>
    </location>
</feature>
<dbReference type="Pfam" id="PF00534">
    <property type="entry name" value="Glycos_transf_1"/>
    <property type="match status" value="1"/>
</dbReference>